<organism evidence="1 2">
    <name type="scientific">Candida albicans (strain WO-1)</name>
    <name type="common">Yeast</name>
    <dbReference type="NCBI Taxonomy" id="294748"/>
    <lineage>
        <taxon>Eukaryota</taxon>
        <taxon>Fungi</taxon>
        <taxon>Dikarya</taxon>
        <taxon>Ascomycota</taxon>
        <taxon>Saccharomycotina</taxon>
        <taxon>Pichiomycetes</taxon>
        <taxon>Debaryomycetaceae</taxon>
        <taxon>Candida/Lodderomyces clade</taxon>
        <taxon>Candida</taxon>
    </lineage>
</organism>
<evidence type="ECO:0000313" key="1">
    <source>
        <dbReference type="EMBL" id="EEQ44444.1"/>
    </source>
</evidence>
<gene>
    <name evidence="1" type="ORF">CAWG_02712</name>
</gene>
<protein>
    <submittedName>
        <fullName evidence="1">Uncharacterized protein</fullName>
    </submittedName>
</protein>
<dbReference type="HOGENOM" id="CLU_3142957_0_0_1"/>
<evidence type="ECO:0000313" key="2">
    <source>
        <dbReference type="Proteomes" id="UP000001429"/>
    </source>
</evidence>
<dbReference type="EMBL" id="CM000310">
    <property type="protein sequence ID" value="EEQ44444.1"/>
    <property type="molecule type" value="Genomic_DNA"/>
</dbReference>
<keyword evidence="2" id="KW-1185">Reference proteome</keyword>
<dbReference type="Proteomes" id="UP000001429">
    <property type="component" value="Chromosome 3"/>
</dbReference>
<accession>C4YQF5</accession>
<name>C4YQF5_CANAW</name>
<dbReference type="VEuPathDB" id="FungiDB:CAWG_02712"/>
<dbReference type="PaxDb" id="5476-C4YQF5"/>
<reference evidence="1 2" key="1">
    <citation type="journal article" date="2009" name="Nature">
        <title>Evolution of pathogenicity and sexual reproduction in eight Candida genomes.</title>
        <authorList>
            <person name="Butler G."/>
            <person name="Rasmussen M.D."/>
            <person name="Lin M.F."/>
            <person name="Santos M.A."/>
            <person name="Sakthikumar S."/>
            <person name="Munro C.A."/>
            <person name="Rheinbay E."/>
            <person name="Grabherr M."/>
            <person name="Forche A."/>
            <person name="Reedy J.L."/>
            <person name="Agrafioti I."/>
            <person name="Arnaud M.B."/>
            <person name="Bates S."/>
            <person name="Brown A.J."/>
            <person name="Brunke S."/>
            <person name="Costanzo M.C."/>
            <person name="Fitzpatrick D.A."/>
            <person name="de Groot P.W."/>
            <person name="Harris D."/>
            <person name="Hoyer L.L."/>
            <person name="Hube B."/>
            <person name="Klis F.M."/>
            <person name="Kodira C."/>
            <person name="Lennard N."/>
            <person name="Logue M.E."/>
            <person name="Martin R."/>
            <person name="Neiman A.M."/>
            <person name="Nikolaou E."/>
            <person name="Quail M.A."/>
            <person name="Quinn J."/>
            <person name="Santos M.C."/>
            <person name="Schmitzberger F.F."/>
            <person name="Sherlock G."/>
            <person name="Shah P."/>
            <person name="Silverstein K.A."/>
            <person name="Skrzypek M.S."/>
            <person name="Soll D."/>
            <person name="Staggs R."/>
            <person name="Stansfield I."/>
            <person name="Stumpf M.P."/>
            <person name="Sudbery P.E."/>
            <person name="Srikantha T."/>
            <person name="Zeng Q."/>
            <person name="Berman J."/>
            <person name="Berriman M."/>
            <person name="Heitman J."/>
            <person name="Gow N.A."/>
            <person name="Lorenz M.C."/>
            <person name="Birren B.W."/>
            <person name="Kellis M."/>
            <person name="Cuomo C.A."/>
        </authorList>
    </citation>
    <scope>NUCLEOTIDE SEQUENCE [LARGE SCALE GENOMIC DNA]</scope>
    <source>
        <strain evidence="1 2">WO-1</strain>
    </source>
</reference>
<sequence>MKESFMYKSVDARECRFSIWYCCVNDMVFWLLRYCNYVCDIIDCFWRRH</sequence>
<proteinExistence type="predicted"/>
<dbReference type="AlphaFoldDB" id="C4YQF5"/>